<feature type="region of interest" description="Disordered" evidence="1">
    <location>
        <begin position="1"/>
        <end position="30"/>
    </location>
</feature>
<name>A0AAV0WY29_9HEMI</name>
<comment type="caution">
    <text evidence="2">The sequence shown here is derived from an EMBL/GenBank/DDBJ whole genome shotgun (WGS) entry which is preliminary data.</text>
</comment>
<dbReference type="AlphaFoldDB" id="A0AAV0WY29"/>
<sequence>MAFGSVLPPLMGAPQLPLSPRPLTADVAASSPRRRVPPAVVSYNRSARAPPLSTVGPYNCCRVSAAVVKLGHITAAVPGYSGLAMWLSPV</sequence>
<evidence type="ECO:0000313" key="3">
    <source>
        <dbReference type="Proteomes" id="UP001160148"/>
    </source>
</evidence>
<gene>
    <name evidence="2" type="ORF">MEUPH1_LOCUS15710</name>
</gene>
<reference evidence="2 3" key="1">
    <citation type="submission" date="2023-01" db="EMBL/GenBank/DDBJ databases">
        <authorList>
            <person name="Whitehead M."/>
        </authorList>
    </citation>
    <scope>NUCLEOTIDE SEQUENCE [LARGE SCALE GENOMIC DNA]</scope>
</reference>
<protein>
    <submittedName>
        <fullName evidence="2">Uncharacterized protein</fullName>
    </submittedName>
</protein>
<evidence type="ECO:0000256" key="1">
    <source>
        <dbReference type="SAM" id="MobiDB-lite"/>
    </source>
</evidence>
<evidence type="ECO:0000313" key="2">
    <source>
        <dbReference type="EMBL" id="CAI6360402.1"/>
    </source>
</evidence>
<keyword evidence="3" id="KW-1185">Reference proteome</keyword>
<organism evidence="2 3">
    <name type="scientific">Macrosiphum euphorbiae</name>
    <name type="common">potato aphid</name>
    <dbReference type="NCBI Taxonomy" id="13131"/>
    <lineage>
        <taxon>Eukaryota</taxon>
        <taxon>Metazoa</taxon>
        <taxon>Ecdysozoa</taxon>
        <taxon>Arthropoda</taxon>
        <taxon>Hexapoda</taxon>
        <taxon>Insecta</taxon>
        <taxon>Pterygota</taxon>
        <taxon>Neoptera</taxon>
        <taxon>Paraneoptera</taxon>
        <taxon>Hemiptera</taxon>
        <taxon>Sternorrhyncha</taxon>
        <taxon>Aphidomorpha</taxon>
        <taxon>Aphidoidea</taxon>
        <taxon>Aphididae</taxon>
        <taxon>Macrosiphini</taxon>
        <taxon>Macrosiphum</taxon>
    </lineage>
</organism>
<dbReference type="EMBL" id="CARXXK010000003">
    <property type="protein sequence ID" value="CAI6360402.1"/>
    <property type="molecule type" value="Genomic_DNA"/>
</dbReference>
<dbReference type="Proteomes" id="UP001160148">
    <property type="component" value="Unassembled WGS sequence"/>
</dbReference>
<accession>A0AAV0WY29</accession>
<proteinExistence type="predicted"/>